<evidence type="ECO:0000256" key="7">
    <source>
        <dbReference type="ARBA" id="ARBA00022840"/>
    </source>
</evidence>
<keyword evidence="7" id="KW-0067">ATP-binding</keyword>
<dbReference type="Pfam" id="PF01909">
    <property type="entry name" value="NTP_transf_2"/>
    <property type="match status" value="1"/>
</dbReference>
<evidence type="ECO:0000256" key="9">
    <source>
        <dbReference type="ARBA" id="ARBA00038276"/>
    </source>
</evidence>
<evidence type="ECO:0000256" key="4">
    <source>
        <dbReference type="ARBA" id="ARBA00022695"/>
    </source>
</evidence>
<organism evidence="11 12">
    <name type="scientific">Rhodoplanes azumiensis</name>
    <dbReference type="NCBI Taxonomy" id="1897628"/>
    <lineage>
        <taxon>Bacteria</taxon>
        <taxon>Pseudomonadati</taxon>
        <taxon>Pseudomonadota</taxon>
        <taxon>Alphaproteobacteria</taxon>
        <taxon>Hyphomicrobiales</taxon>
        <taxon>Nitrobacteraceae</taxon>
        <taxon>Rhodoplanes</taxon>
    </lineage>
</organism>
<sequence>MNTLLSEKRTDLAALCRRHGVTRLEVFGSAARGGDFGLHSDIDLLVTFSPETRNDLAGFVDLKDALEALLGRPVDLVEREAVEASRNPIRRRRILDEAEPVYG</sequence>
<keyword evidence="12" id="KW-1185">Reference proteome</keyword>
<evidence type="ECO:0000256" key="3">
    <source>
        <dbReference type="ARBA" id="ARBA00022679"/>
    </source>
</evidence>
<keyword evidence="5" id="KW-0479">Metal-binding</keyword>
<feature type="domain" description="Polymerase nucleotidyl transferase" evidence="10">
    <location>
        <begin position="14"/>
        <end position="97"/>
    </location>
</feature>
<dbReference type="Proteomes" id="UP001597314">
    <property type="component" value="Unassembled WGS sequence"/>
</dbReference>
<keyword evidence="2" id="KW-1277">Toxin-antitoxin system</keyword>
<dbReference type="PANTHER" id="PTHR33571">
    <property type="entry name" value="SSL8005 PROTEIN"/>
    <property type="match status" value="1"/>
</dbReference>
<dbReference type="RefSeq" id="WP_378476671.1">
    <property type="nucleotide sequence ID" value="NZ_JBHUIW010000003.1"/>
</dbReference>
<proteinExistence type="inferred from homology"/>
<keyword evidence="4" id="KW-0548">Nucleotidyltransferase</keyword>
<accession>A0ABW5AF04</accession>
<dbReference type="PANTHER" id="PTHR33571:SF12">
    <property type="entry name" value="BSL3053 PROTEIN"/>
    <property type="match status" value="1"/>
</dbReference>
<evidence type="ECO:0000313" key="12">
    <source>
        <dbReference type="Proteomes" id="UP001597314"/>
    </source>
</evidence>
<dbReference type="InterPro" id="IPR052038">
    <property type="entry name" value="Type-VII_TA_antitoxin"/>
</dbReference>
<gene>
    <name evidence="11" type="ORF">ACFSOX_04955</name>
</gene>
<dbReference type="InterPro" id="IPR043519">
    <property type="entry name" value="NT_sf"/>
</dbReference>
<comment type="cofactor">
    <cofactor evidence="1">
        <name>Mg(2+)</name>
        <dbReference type="ChEBI" id="CHEBI:18420"/>
    </cofactor>
</comment>
<dbReference type="Gene3D" id="3.30.460.10">
    <property type="entry name" value="Beta Polymerase, domain 2"/>
    <property type="match status" value="1"/>
</dbReference>
<evidence type="ECO:0000313" key="11">
    <source>
        <dbReference type="EMBL" id="MFD2181493.1"/>
    </source>
</evidence>
<evidence type="ECO:0000256" key="2">
    <source>
        <dbReference type="ARBA" id="ARBA00022649"/>
    </source>
</evidence>
<dbReference type="SUPFAM" id="SSF81301">
    <property type="entry name" value="Nucleotidyltransferase"/>
    <property type="match status" value="1"/>
</dbReference>
<dbReference type="CDD" id="cd05403">
    <property type="entry name" value="NT_KNTase_like"/>
    <property type="match status" value="1"/>
</dbReference>
<comment type="similarity">
    <text evidence="9">Belongs to the MntA antitoxin family.</text>
</comment>
<evidence type="ECO:0000256" key="5">
    <source>
        <dbReference type="ARBA" id="ARBA00022723"/>
    </source>
</evidence>
<evidence type="ECO:0000256" key="1">
    <source>
        <dbReference type="ARBA" id="ARBA00001946"/>
    </source>
</evidence>
<evidence type="ECO:0000259" key="10">
    <source>
        <dbReference type="Pfam" id="PF01909"/>
    </source>
</evidence>
<evidence type="ECO:0000256" key="8">
    <source>
        <dbReference type="ARBA" id="ARBA00022842"/>
    </source>
</evidence>
<keyword evidence="8" id="KW-0460">Magnesium</keyword>
<protein>
    <submittedName>
        <fullName evidence="11">Nucleotidyltransferase family protein</fullName>
    </submittedName>
</protein>
<comment type="caution">
    <text evidence="11">The sequence shown here is derived from an EMBL/GenBank/DDBJ whole genome shotgun (WGS) entry which is preliminary data.</text>
</comment>
<evidence type="ECO:0000256" key="6">
    <source>
        <dbReference type="ARBA" id="ARBA00022741"/>
    </source>
</evidence>
<name>A0ABW5AF04_9BRAD</name>
<keyword evidence="6" id="KW-0547">Nucleotide-binding</keyword>
<keyword evidence="3" id="KW-0808">Transferase</keyword>
<dbReference type="EMBL" id="JBHUIW010000003">
    <property type="protein sequence ID" value="MFD2181493.1"/>
    <property type="molecule type" value="Genomic_DNA"/>
</dbReference>
<dbReference type="InterPro" id="IPR002934">
    <property type="entry name" value="Polymerase_NTP_transf_dom"/>
</dbReference>
<reference evidence="12" key="1">
    <citation type="journal article" date="2019" name="Int. J. Syst. Evol. Microbiol.">
        <title>The Global Catalogue of Microorganisms (GCM) 10K type strain sequencing project: providing services to taxonomists for standard genome sequencing and annotation.</title>
        <authorList>
            <consortium name="The Broad Institute Genomics Platform"/>
            <consortium name="The Broad Institute Genome Sequencing Center for Infectious Disease"/>
            <person name="Wu L."/>
            <person name="Ma J."/>
        </authorList>
    </citation>
    <scope>NUCLEOTIDE SEQUENCE [LARGE SCALE GENOMIC DNA]</scope>
    <source>
        <strain evidence="12">CGMCC 1.6774</strain>
    </source>
</reference>